<dbReference type="InterPro" id="IPR041685">
    <property type="entry name" value="AAA_GajA/Old/RecF-like"/>
</dbReference>
<dbReference type="SUPFAM" id="SSF52540">
    <property type="entry name" value="P-loop containing nucleoside triphosphate hydrolases"/>
    <property type="match status" value="1"/>
</dbReference>
<comment type="caution">
    <text evidence="2">The sequence shown here is derived from an EMBL/GenBank/DDBJ whole genome shotgun (WGS) entry which is preliminary data.</text>
</comment>
<dbReference type="PANTHER" id="PTHR43581">
    <property type="entry name" value="ATP/GTP PHOSPHATASE"/>
    <property type="match status" value="1"/>
</dbReference>
<dbReference type="AlphaFoldDB" id="A0A830GQP4"/>
<feature type="domain" description="Endonuclease GajA/Old nuclease/RecF-like AAA" evidence="1">
    <location>
        <begin position="307"/>
        <end position="354"/>
    </location>
</feature>
<name>A0A830GQP4_9CREN</name>
<evidence type="ECO:0000259" key="1">
    <source>
        <dbReference type="Pfam" id="PF13175"/>
    </source>
</evidence>
<protein>
    <recommendedName>
        <fullName evidence="1">Endonuclease GajA/Old nuclease/RecF-like AAA domain-containing protein</fullName>
    </recommendedName>
</protein>
<organism evidence="2 3">
    <name type="scientific">Thermocladium modestius</name>
    <dbReference type="NCBI Taxonomy" id="62609"/>
    <lineage>
        <taxon>Archaea</taxon>
        <taxon>Thermoproteota</taxon>
        <taxon>Thermoprotei</taxon>
        <taxon>Thermoproteales</taxon>
        <taxon>Thermoproteaceae</taxon>
        <taxon>Thermocladium</taxon>
    </lineage>
</organism>
<dbReference type="EMBL" id="BMNL01000001">
    <property type="protein sequence ID" value="GGP18922.1"/>
    <property type="molecule type" value="Genomic_DNA"/>
</dbReference>
<dbReference type="PANTHER" id="PTHR43581:SF2">
    <property type="entry name" value="EXCINUCLEASE ATPASE SUBUNIT"/>
    <property type="match status" value="1"/>
</dbReference>
<dbReference type="Proteomes" id="UP000610960">
    <property type="component" value="Unassembled WGS sequence"/>
</dbReference>
<accession>A0A830GQP4</accession>
<reference evidence="2" key="2">
    <citation type="submission" date="2020-09" db="EMBL/GenBank/DDBJ databases">
        <authorList>
            <person name="Sun Q."/>
            <person name="Ohkuma M."/>
        </authorList>
    </citation>
    <scope>NUCLEOTIDE SEQUENCE</scope>
    <source>
        <strain evidence="2">JCM 10088</strain>
    </source>
</reference>
<keyword evidence="3" id="KW-1185">Reference proteome</keyword>
<dbReference type="InterPro" id="IPR027417">
    <property type="entry name" value="P-loop_NTPase"/>
</dbReference>
<dbReference type="Gene3D" id="3.40.50.300">
    <property type="entry name" value="P-loop containing nucleotide triphosphate hydrolases"/>
    <property type="match status" value="2"/>
</dbReference>
<proteinExistence type="predicted"/>
<dbReference type="InterPro" id="IPR051396">
    <property type="entry name" value="Bact_Antivir_Def_Nuclease"/>
</dbReference>
<evidence type="ECO:0000313" key="3">
    <source>
        <dbReference type="Proteomes" id="UP000610960"/>
    </source>
</evidence>
<sequence>MHILIVNLFAVENIGPIGNAVIEFGDKVVIVGSNSSGKTILSTAFYIMLTLGRAVIAPTMKLGSELTDEIRRLEEKGEIRMDLEIDAAKLINDNKQAIEESLRNYIASVFGVNSVGELIRFGNGAGRIKLNGVSLYLDGDHVSMTVDNKSLKVLIPLEFIKVKDMPGCTSSYTNGKIVAVGRDTNCLGGLIAAIAVSNAVNAPEGWRNTAFISTERVAMGSLLPTISDLFVPPRAPRVLKPLALDYLRYIMPIKYKVEAIQGENIRDLQIEINYSSATMLKAYLMGREVSPAMISTGVYQAAVIDAVSKNPAIDSMIVEEPEINLHIDMQLQIANYLAKLSKRLLITTHSEWIAMAMAHLLKRELKIYEIYNGELREVNINEDGTIAQLKTVAPHERKFIEETLGD</sequence>
<dbReference type="Pfam" id="PF13175">
    <property type="entry name" value="AAA_15"/>
    <property type="match status" value="1"/>
</dbReference>
<gene>
    <name evidence="2" type="ORF">GCM10007981_00520</name>
</gene>
<reference evidence="2" key="1">
    <citation type="journal article" date="2014" name="Int. J. Syst. Evol. Microbiol.">
        <title>Complete genome sequence of Corynebacterium casei LMG S-19264T (=DSM 44701T), isolated from a smear-ripened cheese.</title>
        <authorList>
            <consortium name="US DOE Joint Genome Institute (JGI-PGF)"/>
            <person name="Walter F."/>
            <person name="Albersmeier A."/>
            <person name="Kalinowski J."/>
            <person name="Ruckert C."/>
        </authorList>
    </citation>
    <scope>NUCLEOTIDE SEQUENCE</scope>
    <source>
        <strain evidence="2">JCM 10088</strain>
    </source>
</reference>
<evidence type="ECO:0000313" key="2">
    <source>
        <dbReference type="EMBL" id="GGP18922.1"/>
    </source>
</evidence>